<protein>
    <recommendedName>
        <fullName evidence="7">Transmembrane 9 superfamily member</fullName>
    </recommendedName>
</protein>
<feature type="transmembrane region" description="Helical" evidence="7">
    <location>
        <begin position="718"/>
        <end position="745"/>
    </location>
</feature>
<keyword evidence="5 7" id="KW-1133">Transmembrane helix</keyword>
<reference evidence="9 10" key="1">
    <citation type="submission" date="2017-03" db="EMBL/GenBank/DDBJ databases">
        <title>An alternative strategy for trypanosome survival in the mammalian bloodstream revealed through genome and transcriptome analysis of the ubiquitous bovine parasite Trypanosoma (Megatrypanum) theileri.</title>
        <authorList>
            <person name="Kelly S."/>
            <person name="Ivens A."/>
            <person name="Mott A."/>
            <person name="O'Neill E."/>
            <person name="Emms D."/>
            <person name="Macleod O."/>
            <person name="Voorheis P."/>
            <person name="Matthews J."/>
            <person name="Matthews K."/>
            <person name="Carrington M."/>
        </authorList>
    </citation>
    <scope>NUCLEOTIDE SEQUENCE [LARGE SCALE GENOMIC DNA]</scope>
    <source>
        <strain evidence="9">Edinburgh</strain>
    </source>
</reference>
<dbReference type="VEuPathDB" id="TriTrypDB:TM35_000033400"/>
<comment type="subcellular location">
    <subcellularLocation>
        <location evidence="1">Membrane</location>
        <topology evidence="1">Multi-pass membrane protein</topology>
    </subcellularLocation>
</comment>
<evidence type="ECO:0000256" key="1">
    <source>
        <dbReference type="ARBA" id="ARBA00004141"/>
    </source>
</evidence>
<feature type="transmembrane region" description="Helical" evidence="7">
    <location>
        <begin position="563"/>
        <end position="589"/>
    </location>
</feature>
<accession>A0A1X0P6M4</accession>
<evidence type="ECO:0000313" key="10">
    <source>
        <dbReference type="Proteomes" id="UP000192257"/>
    </source>
</evidence>
<feature type="region of interest" description="Disordered" evidence="8">
    <location>
        <begin position="257"/>
        <end position="278"/>
    </location>
</feature>
<dbReference type="PANTHER" id="PTHR10766">
    <property type="entry name" value="TRANSMEMBRANE 9 SUPERFAMILY PROTEIN"/>
    <property type="match status" value="1"/>
</dbReference>
<dbReference type="GeneID" id="39981887"/>
<evidence type="ECO:0000313" key="9">
    <source>
        <dbReference type="EMBL" id="ORC92587.1"/>
    </source>
</evidence>
<evidence type="ECO:0000256" key="6">
    <source>
        <dbReference type="ARBA" id="ARBA00023136"/>
    </source>
</evidence>
<evidence type="ECO:0000256" key="5">
    <source>
        <dbReference type="ARBA" id="ARBA00022989"/>
    </source>
</evidence>
<feature type="transmembrane region" description="Helical" evidence="7">
    <location>
        <begin position="620"/>
        <end position="641"/>
    </location>
</feature>
<name>A0A1X0P6M4_9TRYP</name>
<keyword evidence="4 7" id="KW-0732">Signal</keyword>
<evidence type="ECO:0000256" key="3">
    <source>
        <dbReference type="ARBA" id="ARBA00022692"/>
    </source>
</evidence>
<dbReference type="OrthoDB" id="1666796at2759"/>
<dbReference type="Pfam" id="PF02990">
    <property type="entry name" value="EMP70"/>
    <property type="match status" value="2"/>
</dbReference>
<organism evidence="9 10">
    <name type="scientific">Trypanosoma theileri</name>
    <dbReference type="NCBI Taxonomy" id="67003"/>
    <lineage>
        <taxon>Eukaryota</taxon>
        <taxon>Discoba</taxon>
        <taxon>Euglenozoa</taxon>
        <taxon>Kinetoplastea</taxon>
        <taxon>Metakinetoplastina</taxon>
        <taxon>Trypanosomatida</taxon>
        <taxon>Trypanosomatidae</taxon>
        <taxon>Trypanosoma</taxon>
    </lineage>
</organism>
<evidence type="ECO:0000256" key="4">
    <source>
        <dbReference type="ARBA" id="ARBA00022729"/>
    </source>
</evidence>
<feature type="transmembrane region" description="Helical" evidence="7">
    <location>
        <begin position="495"/>
        <end position="518"/>
    </location>
</feature>
<dbReference type="InterPro" id="IPR004240">
    <property type="entry name" value="EMP70"/>
</dbReference>
<keyword evidence="6 7" id="KW-0472">Membrane</keyword>
<dbReference type="Proteomes" id="UP000192257">
    <property type="component" value="Unassembled WGS sequence"/>
</dbReference>
<evidence type="ECO:0000256" key="7">
    <source>
        <dbReference type="RuleBase" id="RU363079"/>
    </source>
</evidence>
<comment type="caution">
    <text evidence="9">The sequence shown here is derived from an EMBL/GenBank/DDBJ whole genome shotgun (WGS) entry which is preliminary data.</text>
</comment>
<feature type="compositionally biased region" description="Acidic residues" evidence="8">
    <location>
        <begin position="257"/>
        <end position="275"/>
    </location>
</feature>
<feature type="chain" id="PRO_5011820218" description="Transmembrane 9 superfamily member" evidence="7">
    <location>
        <begin position="20"/>
        <end position="761"/>
    </location>
</feature>
<dbReference type="GO" id="GO:0072657">
    <property type="term" value="P:protein localization to membrane"/>
    <property type="evidence" value="ECO:0007669"/>
    <property type="project" value="TreeGrafter"/>
</dbReference>
<dbReference type="GO" id="GO:0005737">
    <property type="term" value="C:cytoplasm"/>
    <property type="evidence" value="ECO:0007669"/>
    <property type="project" value="UniProtKB-ARBA"/>
</dbReference>
<feature type="transmembrane region" description="Helical" evidence="7">
    <location>
        <begin position="686"/>
        <end position="712"/>
    </location>
</feature>
<keyword evidence="3 7" id="KW-0812">Transmembrane</keyword>
<evidence type="ECO:0000256" key="2">
    <source>
        <dbReference type="ARBA" id="ARBA00005227"/>
    </source>
</evidence>
<comment type="similarity">
    <text evidence="2 7">Belongs to the nonaspanin (TM9SF) (TC 9.A.2) family.</text>
</comment>
<dbReference type="EMBL" id="NBCO01000003">
    <property type="protein sequence ID" value="ORC92587.1"/>
    <property type="molecule type" value="Genomic_DNA"/>
</dbReference>
<sequence>MRRILLLLVFILCISPGICVSGLLYVPGLAPTARRFGDEVRLEVNKLYSLTNELPYPYYEPRTPFCPPIDKHELGLRQNLGLGALLSGARPQWSSYTFYMLLETCDSVECEDQTRLTAAQVKWMQKLIEKNYRAQIMLDDIPVYSDAAELFQGGCKKGSYKRKKNLAGPQQGFYLGVSSKCTGGPVHLNNHLHFVIYYHTLTPTEAMNYEEGTAPDGTKVQMLRKRNARQKVKKNKENNLVGDTIITNDNLKADIPMDDNDFYGDGDDDDDDDDDRYTKNTEDTAFYTIVDVTVQGFSVDWRDVKDGRPSACPGVNNNNEERILFENSSLNIMDIKNGKYPPLVLNNSLTNRSIAWTYTVEWHEQPDLQWGTNWEKYFNNKKNKQKSGIHYFFIIYSLLIVLSMTSVVVFIVIRALRRDFALYNSLLEKSKEDNFDSILEDHGWKAVSGDVFRLPKRADDLVVLVVSGIHVFFLTAIFILGTWIQYEFSSNRQSIIMIILIQFLLSSLPCGIFTVWLSKSLHLPQRWLTIIKYVCGLPGVVFITFLLSNIVLRLARSTGAVSFVFFIFLSILWICVFVPLAFIGAKFGFLIPVSTLPRSVNPIPRRINTSLMPVFLQTRYILFLSGLAPVGVVLFELRLLFISLFEGYSYNFFGFLMLVFLLWSLTCGLTSICVVYYRLCAEDYHWWWLSFAAPSSCGLHLILFVIFFYFAVVKMTTVAATVLFTIYMGLLTLFYVLCSGAIGFLSAWKFVNVIFASVKFD</sequence>
<feature type="signal peptide" evidence="7">
    <location>
        <begin position="1"/>
        <end position="19"/>
    </location>
</feature>
<keyword evidence="10" id="KW-1185">Reference proteome</keyword>
<feature type="transmembrane region" description="Helical" evidence="7">
    <location>
        <begin position="530"/>
        <end position="551"/>
    </location>
</feature>
<feature type="transmembrane region" description="Helical" evidence="7">
    <location>
        <begin position="653"/>
        <end position="679"/>
    </location>
</feature>
<dbReference type="GO" id="GO:0016020">
    <property type="term" value="C:membrane"/>
    <property type="evidence" value="ECO:0007669"/>
    <property type="project" value="UniProtKB-SubCell"/>
</dbReference>
<dbReference type="RefSeq" id="XP_028886653.1">
    <property type="nucleotide sequence ID" value="XM_029022107.1"/>
</dbReference>
<feature type="transmembrane region" description="Helical" evidence="7">
    <location>
        <begin position="389"/>
        <end position="413"/>
    </location>
</feature>
<evidence type="ECO:0000256" key="8">
    <source>
        <dbReference type="SAM" id="MobiDB-lite"/>
    </source>
</evidence>
<proteinExistence type="inferred from homology"/>
<dbReference type="AlphaFoldDB" id="A0A1X0P6M4"/>
<gene>
    <name evidence="9" type="ORF">TM35_000033400</name>
</gene>
<dbReference type="PANTHER" id="PTHR10766:SF111">
    <property type="entry name" value="TRANSMEMBRANE 9 SUPERFAMILY MEMBER 2"/>
    <property type="match status" value="1"/>
</dbReference>
<feature type="transmembrane region" description="Helical" evidence="7">
    <location>
        <begin position="461"/>
        <end position="483"/>
    </location>
</feature>